<dbReference type="SUPFAM" id="SSF53474">
    <property type="entry name" value="alpha/beta-Hydrolases"/>
    <property type="match status" value="1"/>
</dbReference>
<dbReference type="InterPro" id="IPR012908">
    <property type="entry name" value="PGAP1-ab_dom-like"/>
</dbReference>
<evidence type="ECO:0000313" key="5">
    <source>
        <dbReference type="Proteomes" id="UP000703269"/>
    </source>
</evidence>
<feature type="compositionally biased region" description="Polar residues" evidence="2">
    <location>
        <begin position="33"/>
        <end position="47"/>
    </location>
</feature>
<evidence type="ECO:0000256" key="2">
    <source>
        <dbReference type="SAM" id="MobiDB-lite"/>
    </source>
</evidence>
<dbReference type="Pfam" id="PF07819">
    <property type="entry name" value="PGAP1"/>
    <property type="match status" value="1"/>
</dbReference>
<protein>
    <recommendedName>
        <fullName evidence="1">GPI inositol-deacylase</fullName>
        <ecNumber evidence="1">3.1.-.-</ecNumber>
    </recommendedName>
</protein>
<feature type="compositionally biased region" description="Polar residues" evidence="2">
    <location>
        <begin position="306"/>
        <end position="316"/>
    </location>
</feature>
<dbReference type="EC" id="3.1.-.-" evidence="1"/>
<comment type="similarity">
    <text evidence="1">Belongs to the GPI inositol-deacylase family.</text>
</comment>
<gene>
    <name evidence="4" type="ORF">PsYK624_036510</name>
</gene>
<feature type="compositionally biased region" description="Basic and acidic residues" evidence="2">
    <location>
        <begin position="101"/>
        <end position="110"/>
    </location>
</feature>
<keyword evidence="1" id="KW-0256">Endoplasmic reticulum</keyword>
<evidence type="ECO:0000259" key="3">
    <source>
        <dbReference type="Pfam" id="PF07819"/>
    </source>
</evidence>
<feature type="compositionally biased region" description="Low complexity" evidence="2">
    <location>
        <begin position="149"/>
        <end position="160"/>
    </location>
</feature>
<feature type="region of interest" description="Disordered" evidence="2">
    <location>
        <begin position="258"/>
        <end position="288"/>
    </location>
</feature>
<feature type="region of interest" description="Disordered" evidence="2">
    <location>
        <begin position="185"/>
        <end position="211"/>
    </location>
</feature>
<dbReference type="GO" id="GO:0015031">
    <property type="term" value="P:protein transport"/>
    <property type="evidence" value="ECO:0007669"/>
    <property type="project" value="UniProtKB-KW"/>
</dbReference>
<keyword evidence="1" id="KW-0378">Hydrolase</keyword>
<name>A0A9P3LB26_9APHY</name>
<keyword evidence="1" id="KW-0472">Membrane</keyword>
<feature type="region of interest" description="Disordered" evidence="2">
    <location>
        <begin position="297"/>
        <end position="316"/>
    </location>
</feature>
<dbReference type="Gene3D" id="3.40.50.1820">
    <property type="entry name" value="alpha/beta hydrolase"/>
    <property type="match status" value="1"/>
</dbReference>
<feature type="region of interest" description="Disordered" evidence="2">
    <location>
        <begin position="32"/>
        <end position="76"/>
    </location>
</feature>
<keyword evidence="1" id="KW-0653">Protein transport</keyword>
<dbReference type="Proteomes" id="UP000703269">
    <property type="component" value="Unassembled WGS sequence"/>
</dbReference>
<feature type="region of interest" description="Disordered" evidence="2">
    <location>
        <begin position="630"/>
        <end position="696"/>
    </location>
</feature>
<comment type="subcellular location">
    <subcellularLocation>
        <location evidence="1">Endoplasmic reticulum membrane</location>
    </subcellularLocation>
</comment>
<accession>A0A9P3LB26</accession>
<sequence>MTDGGGQAEGSGSRPSLSSRLNFLLANLPLQKPKSNTQFYSEPASSRHSVDVVRHESMRSARTRPPSPRAAHANVNRAAHNRSAMSLTLNVPSASTSQQKQKQEQKREDAQAAFPVLRWFSSNAKEPDVKHKRSQSSLDSRPRNPPMYSDSPVDSASSSTSHVLAIAEALDDDPRLVHARTPTVDLPSRPKAARLPPHIRPWRPPSHLSDLSRSALPTAGLSPESYYVRPPYTDPYEDPFAVPQEGHEPQMDIFFSPTPTPVAIPHSPAPAHLSRSPPAISPSSTRSSIDTLRSIQERGSRGLHTTPPSQKLSLPSFTNPFQWFAGDDDAQRKENMDPFLSEEDKSSNAQSQKENIQQRYASPKNPVVFCHGLLGFDTVTLGPSIAPLQVTHWRGIKDALEANGCEVLITRVPATSSPIDRAKVLEEKISSVYPGRSVHLIGHSMGGLDCRYLTTHLKKRKFKVLSITTISSPHRGSSFADHFLKTVGQERMPSVLSLLDLLPNGGGDGKAFEFLTVENMRKFNEDTPDVPGVKYYSWGAVYEPGLIDTWKWSHSVILEKEGPNDGLVSLNSARWGTYLGTLEGVNHLDLVGWVNTARYKWAEIMGREIKFKPATFYLGIADHLARVAEGQEHPHEQVSPGERYGKSPKERAEMERIRQEGERAEMADSLDKGRAGDDKKLSLESHRSQAGSGSGS</sequence>
<evidence type="ECO:0000313" key="4">
    <source>
        <dbReference type="EMBL" id="GJE87568.1"/>
    </source>
</evidence>
<feature type="compositionally biased region" description="Basic and acidic residues" evidence="2">
    <location>
        <begin position="643"/>
        <end position="687"/>
    </location>
</feature>
<dbReference type="AlphaFoldDB" id="A0A9P3LB26"/>
<keyword evidence="5" id="KW-1185">Reference proteome</keyword>
<evidence type="ECO:0000256" key="1">
    <source>
        <dbReference type="RuleBase" id="RU365011"/>
    </source>
</evidence>
<dbReference type="PANTHER" id="PTHR11440">
    <property type="entry name" value="LECITHIN-CHOLESTEROL ACYLTRANSFERASE-RELATED"/>
    <property type="match status" value="1"/>
</dbReference>
<comment type="caution">
    <text evidence="4">The sequence shown here is derived from an EMBL/GenBank/DDBJ whole genome shotgun (WGS) entry which is preliminary data.</text>
</comment>
<organism evidence="4 5">
    <name type="scientific">Phanerochaete sordida</name>
    <dbReference type="NCBI Taxonomy" id="48140"/>
    <lineage>
        <taxon>Eukaryota</taxon>
        <taxon>Fungi</taxon>
        <taxon>Dikarya</taxon>
        <taxon>Basidiomycota</taxon>
        <taxon>Agaricomycotina</taxon>
        <taxon>Agaricomycetes</taxon>
        <taxon>Polyporales</taxon>
        <taxon>Phanerochaetaceae</taxon>
        <taxon>Phanerochaete</taxon>
    </lineage>
</organism>
<feature type="compositionally biased region" description="Basic and acidic residues" evidence="2">
    <location>
        <begin position="48"/>
        <end position="59"/>
    </location>
</feature>
<feature type="region of interest" description="Disordered" evidence="2">
    <location>
        <begin position="121"/>
        <end position="160"/>
    </location>
</feature>
<proteinExistence type="inferred from homology"/>
<comment type="function">
    <text evidence="1">Involved in inositol deacylation of GPI-anchored proteins which plays important roles in the quality control and ER-associated degradation of GPI-anchored proteins.</text>
</comment>
<dbReference type="InterPro" id="IPR029058">
    <property type="entry name" value="AB_hydrolase_fold"/>
</dbReference>
<dbReference type="GO" id="GO:0016788">
    <property type="term" value="F:hydrolase activity, acting on ester bonds"/>
    <property type="evidence" value="ECO:0007669"/>
    <property type="project" value="InterPro"/>
</dbReference>
<dbReference type="OrthoDB" id="5592486at2759"/>
<reference evidence="4 5" key="1">
    <citation type="submission" date="2021-08" db="EMBL/GenBank/DDBJ databases">
        <title>Draft Genome Sequence of Phanerochaete sordida strain YK-624.</title>
        <authorList>
            <person name="Mori T."/>
            <person name="Dohra H."/>
            <person name="Suzuki T."/>
            <person name="Kawagishi H."/>
            <person name="Hirai H."/>
        </authorList>
    </citation>
    <scope>NUCLEOTIDE SEQUENCE [LARGE SCALE GENOMIC DNA]</scope>
    <source>
        <strain evidence="4 5">YK-624</strain>
    </source>
</reference>
<dbReference type="GO" id="GO:0005789">
    <property type="term" value="C:endoplasmic reticulum membrane"/>
    <property type="evidence" value="ECO:0007669"/>
    <property type="project" value="UniProtKB-SubCell"/>
</dbReference>
<feature type="domain" description="GPI inositol-deacylase PGAP1-like alpha/beta" evidence="3">
    <location>
        <begin position="429"/>
        <end position="482"/>
    </location>
</feature>
<dbReference type="EMBL" id="BPQB01000007">
    <property type="protein sequence ID" value="GJE87568.1"/>
    <property type="molecule type" value="Genomic_DNA"/>
</dbReference>
<keyword evidence="1" id="KW-0813">Transport</keyword>
<feature type="region of interest" description="Disordered" evidence="2">
    <location>
        <begin position="91"/>
        <end position="110"/>
    </location>
</feature>